<keyword evidence="1" id="KW-0812">Transmembrane</keyword>
<dbReference type="AlphaFoldDB" id="A0A1F5YME0"/>
<dbReference type="GO" id="GO:0043709">
    <property type="term" value="P:cell adhesion involved in single-species biofilm formation"/>
    <property type="evidence" value="ECO:0007669"/>
    <property type="project" value="TreeGrafter"/>
</dbReference>
<dbReference type="InterPro" id="IPR000700">
    <property type="entry name" value="PAS-assoc_C"/>
</dbReference>
<dbReference type="InterPro" id="IPR029787">
    <property type="entry name" value="Nucleotide_cyclase"/>
</dbReference>
<proteinExistence type="predicted"/>
<dbReference type="STRING" id="1817867.A3F83_16815"/>
<dbReference type="Pfam" id="PF00990">
    <property type="entry name" value="GGDEF"/>
    <property type="match status" value="1"/>
</dbReference>
<keyword evidence="1" id="KW-1133">Transmembrane helix</keyword>
<dbReference type="SUPFAM" id="SSF55073">
    <property type="entry name" value="Nucleotide cyclase"/>
    <property type="match status" value="1"/>
</dbReference>
<evidence type="ECO:0000259" key="4">
    <source>
        <dbReference type="PROSITE" id="PS50887"/>
    </source>
</evidence>
<dbReference type="InterPro" id="IPR000160">
    <property type="entry name" value="GGDEF_dom"/>
</dbReference>
<dbReference type="PROSITE" id="PS50112">
    <property type="entry name" value="PAS"/>
    <property type="match status" value="1"/>
</dbReference>
<dbReference type="FunFam" id="3.30.70.270:FF:000001">
    <property type="entry name" value="Diguanylate cyclase domain protein"/>
    <property type="match status" value="1"/>
</dbReference>
<dbReference type="SMART" id="SM00091">
    <property type="entry name" value="PAS"/>
    <property type="match status" value="1"/>
</dbReference>
<evidence type="ECO:0000313" key="6">
    <source>
        <dbReference type="Proteomes" id="UP000179129"/>
    </source>
</evidence>
<dbReference type="PROSITE" id="PS50887">
    <property type="entry name" value="GGDEF"/>
    <property type="match status" value="1"/>
</dbReference>
<gene>
    <name evidence="5" type="ORF">A3F83_16815</name>
</gene>
<dbReference type="GO" id="GO:0005886">
    <property type="term" value="C:plasma membrane"/>
    <property type="evidence" value="ECO:0007669"/>
    <property type="project" value="TreeGrafter"/>
</dbReference>
<organism evidence="5 6">
    <name type="scientific">Candidatus Glassbacteria bacterium RIFCSPLOWO2_12_FULL_58_11</name>
    <dbReference type="NCBI Taxonomy" id="1817867"/>
    <lineage>
        <taxon>Bacteria</taxon>
        <taxon>Candidatus Glassiibacteriota</taxon>
    </lineage>
</organism>
<feature type="domain" description="PAC" evidence="3">
    <location>
        <begin position="172"/>
        <end position="222"/>
    </location>
</feature>
<comment type="caution">
    <text evidence="5">The sequence shown here is derived from an EMBL/GenBank/DDBJ whole genome shotgun (WGS) entry which is preliminary data.</text>
</comment>
<keyword evidence="1" id="KW-0472">Membrane</keyword>
<reference evidence="5 6" key="1">
    <citation type="journal article" date="2016" name="Nat. Commun.">
        <title>Thousands of microbial genomes shed light on interconnected biogeochemical processes in an aquifer system.</title>
        <authorList>
            <person name="Anantharaman K."/>
            <person name="Brown C.T."/>
            <person name="Hug L.A."/>
            <person name="Sharon I."/>
            <person name="Castelle C.J."/>
            <person name="Probst A.J."/>
            <person name="Thomas B.C."/>
            <person name="Singh A."/>
            <person name="Wilkins M.J."/>
            <person name="Karaoz U."/>
            <person name="Brodie E.L."/>
            <person name="Williams K.H."/>
            <person name="Hubbard S.S."/>
            <person name="Banfield J.F."/>
        </authorList>
    </citation>
    <scope>NUCLEOTIDE SEQUENCE [LARGE SCALE GENOMIC DNA]</scope>
</reference>
<sequence length="403" mass="44591">LGNGVVGAWEWIDQLGLGVATEINADEAYHAYREIRLLVLSVLGLTVLLLASLLVRLTRSREKAVGLAENATLVSNQLQKEISVRRKVENVLRESDEYIRAIVNSVLEGIITTDESGKIETFNPAAEKIFGYKDSEITGTDFRILVADTHQGLLEKRFERYRASGTSGLPGSSLELKGRRKKGTVFPMELSISEMRPGVTRKLTMIVRDITKHKRLEKKLRQLSSLDGLTGIANRRTFDRALDLEWQRASRNADPLSLIMLDIDFFKDYNDSLGHQAGDDTLKKIAGTLRILFKRPGDLSARYGGEEFVVLLPQTGPGGAGLLADRLRSEVEMLGIVHPGSHISKVVTISLGVASLVPKRGSRPEELVSEADKALYQAKDEGRNRVVKKDLIEHTVELKSGAE</sequence>
<dbReference type="Gene3D" id="3.30.70.270">
    <property type="match status" value="1"/>
</dbReference>
<dbReference type="InterPro" id="IPR043128">
    <property type="entry name" value="Rev_trsase/Diguanyl_cyclase"/>
</dbReference>
<dbReference type="EMBL" id="MFIX01000228">
    <property type="protein sequence ID" value="OGG01052.1"/>
    <property type="molecule type" value="Genomic_DNA"/>
</dbReference>
<dbReference type="PROSITE" id="PS50113">
    <property type="entry name" value="PAC"/>
    <property type="match status" value="1"/>
</dbReference>
<dbReference type="NCBIfam" id="TIGR00229">
    <property type="entry name" value="sensory_box"/>
    <property type="match status" value="1"/>
</dbReference>
<feature type="transmembrane region" description="Helical" evidence="1">
    <location>
        <begin position="35"/>
        <end position="55"/>
    </location>
</feature>
<dbReference type="NCBIfam" id="TIGR00254">
    <property type="entry name" value="GGDEF"/>
    <property type="match status" value="1"/>
</dbReference>
<accession>A0A1F5YME0</accession>
<name>A0A1F5YME0_9BACT</name>
<dbReference type="Proteomes" id="UP000179129">
    <property type="component" value="Unassembled WGS sequence"/>
</dbReference>
<feature type="non-terminal residue" evidence="5">
    <location>
        <position position="1"/>
    </location>
</feature>
<dbReference type="InterPro" id="IPR000014">
    <property type="entry name" value="PAS"/>
</dbReference>
<dbReference type="CDD" id="cd01949">
    <property type="entry name" value="GGDEF"/>
    <property type="match status" value="1"/>
</dbReference>
<evidence type="ECO:0000259" key="2">
    <source>
        <dbReference type="PROSITE" id="PS50112"/>
    </source>
</evidence>
<dbReference type="CDD" id="cd00130">
    <property type="entry name" value="PAS"/>
    <property type="match status" value="1"/>
</dbReference>
<dbReference type="GO" id="GO:0052621">
    <property type="term" value="F:diguanylate cyclase activity"/>
    <property type="evidence" value="ECO:0007669"/>
    <property type="project" value="TreeGrafter"/>
</dbReference>
<dbReference type="PANTHER" id="PTHR45138:SF9">
    <property type="entry name" value="DIGUANYLATE CYCLASE DGCM-RELATED"/>
    <property type="match status" value="1"/>
</dbReference>
<dbReference type="InterPro" id="IPR050469">
    <property type="entry name" value="Diguanylate_Cyclase"/>
</dbReference>
<dbReference type="SUPFAM" id="SSF55785">
    <property type="entry name" value="PYP-like sensor domain (PAS domain)"/>
    <property type="match status" value="1"/>
</dbReference>
<protein>
    <recommendedName>
        <fullName evidence="7">Diguanylate cyclase</fullName>
    </recommendedName>
</protein>
<dbReference type="PANTHER" id="PTHR45138">
    <property type="entry name" value="REGULATORY COMPONENTS OF SENSORY TRANSDUCTION SYSTEM"/>
    <property type="match status" value="1"/>
</dbReference>
<evidence type="ECO:0008006" key="7">
    <source>
        <dbReference type="Google" id="ProtNLM"/>
    </source>
</evidence>
<dbReference type="Gene3D" id="3.30.450.20">
    <property type="entry name" value="PAS domain"/>
    <property type="match status" value="1"/>
</dbReference>
<evidence type="ECO:0000256" key="1">
    <source>
        <dbReference type="SAM" id="Phobius"/>
    </source>
</evidence>
<dbReference type="InterPro" id="IPR035965">
    <property type="entry name" value="PAS-like_dom_sf"/>
</dbReference>
<feature type="domain" description="PAS" evidence="2">
    <location>
        <begin position="95"/>
        <end position="139"/>
    </location>
</feature>
<dbReference type="Pfam" id="PF13426">
    <property type="entry name" value="PAS_9"/>
    <property type="match status" value="1"/>
</dbReference>
<feature type="domain" description="GGDEF" evidence="4">
    <location>
        <begin position="254"/>
        <end position="391"/>
    </location>
</feature>
<evidence type="ECO:0000259" key="3">
    <source>
        <dbReference type="PROSITE" id="PS50113"/>
    </source>
</evidence>
<evidence type="ECO:0000313" key="5">
    <source>
        <dbReference type="EMBL" id="OGG01052.1"/>
    </source>
</evidence>
<dbReference type="SMART" id="SM00267">
    <property type="entry name" value="GGDEF"/>
    <property type="match status" value="1"/>
</dbReference>
<dbReference type="GO" id="GO:1902201">
    <property type="term" value="P:negative regulation of bacterial-type flagellum-dependent cell motility"/>
    <property type="evidence" value="ECO:0007669"/>
    <property type="project" value="TreeGrafter"/>
</dbReference>